<gene>
    <name evidence="9" type="ORF">F8O05_05270</name>
</gene>
<dbReference type="InterPro" id="IPR005190">
    <property type="entry name" value="GlnE_rpt_dom"/>
</dbReference>
<reference evidence="9 10" key="1">
    <citation type="submission" date="2019-09" db="EMBL/GenBank/DDBJ databases">
        <title>Phylogeny of genus Pseudoclavibacter and closely related genus.</title>
        <authorList>
            <person name="Li Y."/>
        </authorList>
    </citation>
    <scope>NUCLEOTIDE SEQUENCE [LARGE SCALE GENOMIC DNA]</scope>
    <source>
        <strain evidence="9 10">KCTC 13959</strain>
    </source>
</reference>
<feature type="domain" description="Glutamate-ammonia ligase adenylyltransferase repeated" evidence="7">
    <location>
        <begin position="79"/>
        <end position="337"/>
    </location>
</feature>
<feature type="domain" description="Glutamate-ammonia ligase adenylyltransferase repeated" evidence="7">
    <location>
        <begin position="603"/>
        <end position="831"/>
    </location>
</feature>
<keyword evidence="6" id="KW-0511">Multifunctional enzyme</keyword>
<evidence type="ECO:0000256" key="2">
    <source>
        <dbReference type="ARBA" id="ARBA00022695"/>
    </source>
</evidence>
<dbReference type="GO" id="GO:0005829">
    <property type="term" value="C:cytosol"/>
    <property type="evidence" value="ECO:0007669"/>
    <property type="project" value="TreeGrafter"/>
</dbReference>
<sequence length="999" mass="111635">MREGIRTRLIRVGFSKPLEAAERFSELADILGMDPVLLTSFFEPIDPDPDGALASLLRLVQRQPGCGPDLKSDHGLLRSVITLFALSTASEDFFIRHPQRLREIHEDSNLLASPQTLRERMLASVHAVIEPESNQLVAQRTGDEAANALRVEYRTQLGKIALYDARLEDAAVSLHRVAAALSDLAAAAMDAALAVARAEITAPPAGFGRFPAEQVRDVRLAVIGMGKGGARELNYISDVDVMYVAEAREGSELSTARMIEIATRLARKAMNVLSDYQIEPGLWEVDANLRPEGKDGALVRTVDSYITYYKRWAENWEFMALLKARAIAGDAELGESFISQITPMVWEAAGRDNFVLQVQKMRARVISHIPKEEVDRELKLGPGGLRDIEFTVQLLQLVHGQADESVRVHTTLDALTALAAEGHIGRDDGAEFTNDYRFLRLLEHRVQLRHMQRTHLFPDDPEEQRILGRAIGLTPKQLLEQLATVRRRVRGIHEKVFYRPLLTAVATLPSESYQLTSDQAIARMRAIGYRDPRGALNHIKALISGVSRRSTMMTHLLPVLLEWFTEGANPDQGLLAFRKLSEQLGDASWYVRLLRDSKFAARRLCDILSSSEFCATFLELFPEAVIWLDGEDQLRPATEAALEREINGALSRYSDEVSLGRVIRGVRRREVLRLAIGFVLGVTDMRSIATGLTDISVVTIRSAEKAIRQIDAEVNYPAFAVIGMGRFGGAELGFGSDLDVLYVYDPEERQSEEASKLARQLVRRIGELLDDNRMPIDLDAGLRPEGKSGPLARSLAAYEAYYSKWSLSWEAQALLRASRVAGDAELLDRFMEICDRTRYRKRGLDKSELTEIRRIKARMESERLPRGADPKRHLKLGRGSLSDVEWLVQILQLDHAHEMTELRTPGTLAALEAARSRGLISDEDTAILRHAWTLATRIRSAVYLFSNAQTDVLPGAPEELDGVARLLGYEPGHGVDLENDYLTATRRSRAVFETLFYGD</sequence>
<keyword evidence="3" id="KW-0547">Nucleotide-binding</keyword>
<keyword evidence="5" id="KW-0460">Magnesium</keyword>
<evidence type="ECO:0000313" key="10">
    <source>
        <dbReference type="Proteomes" id="UP000433493"/>
    </source>
</evidence>
<feature type="domain" description="PII-uridylyltransferase/Glutamine-synthetase adenylyltransferase" evidence="8">
    <location>
        <begin position="360"/>
        <end position="497"/>
    </location>
</feature>
<dbReference type="SUPFAM" id="SSF81593">
    <property type="entry name" value="Nucleotidyltransferase substrate binding subunit/domain"/>
    <property type="match status" value="2"/>
</dbReference>
<dbReference type="GO" id="GO:0008882">
    <property type="term" value="F:[glutamate-ammonia-ligase] adenylyltransferase activity"/>
    <property type="evidence" value="ECO:0007669"/>
    <property type="project" value="UniProtKB-EC"/>
</dbReference>
<dbReference type="InterPro" id="IPR013546">
    <property type="entry name" value="PII_UdlTrfase/GS_AdlTrfase"/>
</dbReference>
<dbReference type="NCBIfam" id="NF010707">
    <property type="entry name" value="PRK14109.1"/>
    <property type="match status" value="1"/>
</dbReference>
<evidence type="ECO:0000313" key="9">
    <source>
        <dbReference type="EMBL" id="KAB1644186.1"/>
    </source>
</evidence>
<evidence type="ECO:0000256" key="5">
    <source>
        <dbReference type="ARBA" id="ARBA00022842"/>
    </source>
</evidence>
<dbReference type="InterPro" id="IPR043519">
    <property type="entry name" value="NT_sf"/>
</dbReference>
<dbReference type="EC" id="2.7.7.89" evidence="9"/>
<keyword evidence="4" id="KW-0067">ATP-binding</keyword>
<dbReference type="Pfam" id="PF03710">
    <property type="entry name" value="GlnE"/>
    <property type="match status" value="2"/>
</dbReference>
<dbReference type="PANTHER" id="PTHR30621:SF0">
    <property type="entry name" value="BIFUNCTIONAL GLUTAMINE SYNTHETASE ADENYLYLTRANSFERASE_ADENYLYL-REMOVING ENZYME"/>
    <property type="match status" value="1"/>
</dbReference>
<dbReference type="RefSeq" id="WP_158051689.1">
    <property type="nucleotide sequence ID" value="NZ_WBKB01000002.1"/>
</dbReference>
<dbReference type="Gene3D" id="1.20.120.330">
    <property type="entry name" value="Nucleotidyltransferases domain 2"/>
    <property type="match status" value="2"/>
</dbReference>
<dbReference type="AlphaFoldDB" id="A0A7J5BE81"/>
<dbReference type="GO" id="GO:0005524">
    <property type="term" value="F:ATP binding"/>
    <property type="evidence" value="ECO:0007669"/>
    <property type="project" value="UniProtKB-KW"/>
</dbReference>
<evidence type="ECO:0000259" key="8">
    <source>
        <dbReference type="Pfam" id="PF08335"/>
    </source>
</evidence>
<dbReference type="InterPro" id="IPR023057">
    <property type="entry name" value="GlnE"/>
</dbReference>
<dbReference type="Pfam" id="PF08335">
    <property type="entry name" value="GlnD_UR_UTase"/>
    <property type="match status" value="2"/>
</dbReference>
<name>A0A7J5BE81_9MICO</name>
<evidence type="ECO:0000256" key="1">
    <source>
        <dbReference type="ARBA" id="ARBA00022679"/>
    </source>
</evidence>
<evidence type="ECO:0000256" key="6">
    <source>
        <dbReference type="ARBA" id="ARBA00023268"/>
    </source>
</evidence>
<dbReference type="PANTHER" id="PTHR30621">
    <property type="entry name" value="GLUTAMINE SYNTHETASE ADENYLYLTRANSFERASE"/>
    <property type="match status" value="1"/>
</dbReference>
<dbReference type="EC" id="2.7.7.42" evidence="9"/>
<organism evidence="9 10">
    <name type="scientific">Gulosibacter chungangensis</name>
    <dbReference type="NCBI Taxonomy" id="979746"/>
    <lineage>
        <taxon>Bacteria</taxon>
        <taxon>Bacillati</taxon>
        <taxon>Actinomycetota</taxon>
        <taxon>Actinomycetes</taxon>
        <taxon>Micrococcales</taxon>
        <taxon>Microbacteriaceae</taxon>
        <taxon>Gulosibacter</taxon>
    </lineage>
</organism>
<accession>A0A7J5BE81</accession>
<dbReference type="GO" id="GO:0000820">
    <property type="term" value="P:regulation of glutamine family amino acid metabolic process"/>
    <property type="evidence" value="ECO:0007669"/>
    <property type="project" value="TreeGrafter"/>
</dbReference>
<dbReference type="EMBL" id="WBKB01000002">
    <property type="protein sequence ID" value="KAB1644186.1"/>
    <property type="molecule type" value="Genomic_DNA"/>
</dbReference>
<dbReference type="Proteomes" id="UP000433493">
    <property type="component" value="Unassembled WGS sequence"/>
</dbReference>
<feature type="domain" description="PII-uridylyltransferase/Glutamine-synthetase adenylyltransferase" evidence="8">
    <location>
        <begin position="855"/>
        <end position="996"/>
    </location>
</feature>
<dbReference type="Gene3D" id="3.30.460.10">
    <property type="entry name" value="Beta Polymerase, domain 2"/>
    <property type="match status" value="2"/>
</dbReference>
<dbReference type="SUPFAM" id="SSF81301">
    <property type="entry name" value="Nucleotidyltransferase"/>
    <property type="match status" value="2"/>
</dbReference>
<dbReference type="CDD" id="cd05401">
    <property type="entry name" value="NT_GlnE_GlnD_like"/>
    <property type="match status" value="2"/>
</dbReference>
<protein>
    <submittedName>
        <fullName evidence="9">Bifunctional [glutamine synthetase] adenylyltransferase/[glutamine synthetase]-adenylyl-L-tyrosine phosphorylase</fullName>
        <ecNumber evidence="9">2.7.7.42</ecNumber>
        <ecNumber evidence="9">2.7.7.89</ecNumber>
    </submittedName>
</protein>
<evidence type="ECO:0000256" key="3">
    <source>
        <dbReference type="ARBA" id="ARBA00022741"/>
    </source>
</evidence>
<keyword evidence="10" id="KW-1185">Reference proteome</keyword>
<proteinExistence type="predicted"/>
<dbReference type="OrthoDB" id="9759366at2"/>
<evidence type="ECO:0000259" key="7">
    <source>
        <dbReference type="Pfam" id="PF03710"/>
    </source>
</evidence>
<keyword evidence="1 9" id="KW-0808">Transferase</keyword>
<keyword evidence="2 9" id="KW-0548">Nucleotidyltransferase</keyword>
<evidence type="ECO:0000256" key="4">
    <source>
        <dbReference type="ARBA" id="ARBA00022840"/>
    </source>
</evidence>
<comment type="caution">
    <text evidence="9">The sequence shown here is derived from an EMBL/GenBank/DDBJ whole genome shotgun (WGS) entry which is preliminary data.</text>
</comment>
<dbReference type="GO" id="GO:0047388">
    <property type="term" value="F:[glutamine synthetase]-adenylyl-L-tyrosine phosphorylase activity"/>
    <property type="evidence" value="ECO:0007669"/>
    <property type="project" value="UniProtKB-EC"/>
</dbReference>